<accession>A0A2I1HLI5</accession>
<evidence type="ECO:0000313" key="2">
    <source>
        <dbReference type="EMBL" id="PKY59746.1"/>
    </source>
</evidence>
<dbReference type="AlphaFoldDB" id="A0A2I1HLI5"/>
<dbReference type="EMBL" id="LLXI01003739">
    <property type="protein sequence ID" value="PKY59746.1"/>
    <property type="molecule type" value="Genomic_DNA"/>
</dbReference>
<reference evidence="2 3" key="1">
    <citation type="submission" date="2015-10" db="EMBL/GenBank/DDBJ databases">
        <title>Genome analyses suggest a sexual origin of heterokaryosis in a supposedly ancient asexual fungus.</title>
        <authorList>
            <person name="Ropars J."/>
            <person name="Sedzielewska K."/>
            <person name="Noel J."/>
            <person name="Charron P."/>
            <person name="Farinelli L."/>
            <person name="Marton T."/>
            <person name="Kruger M."/>
            <person name="Pelin A."/>
            <person name="Brachmann A."/>
            <person name="Corradi N."/>
        </authorList>
    </citation>
    <scope>NUCLEOTIDE SEQUENCE [LARGE SCALE GENOMIC DNA]</scope>
    <source>
        <strain evidence="2 3">A4</strain>
    </source>
</reference>
<proteinExistence type="predicted"/>
<feature type="region of interest" description="Disordered" evidence="1">
    <location>
        <begin position="321"/>
        <end position="346"/>
    </location>
</feature>
<dbReference type="VEuPathDB" id="FungiDB:FUN_008642"/>
<protein>
    <submittedName>
        <fullName evidence="2">Uncharacterized protein</fullName>
    </submittedName>
</protein>
<gene>
    <name evidence="2" type="ORF">RhiirA4_430643</name>
</gene>
<dbReference type="VEuPathDB" id="FungiDB:FUN_002427"/>
<keyword evidence="3" id="KW-1185">Reference proteome</keyword>
<dbReference type="VEuPathDB" id="FungiDB:RhiirA1_402849"/>
<organism evidence="2 3">
    <name type="scientific">Rhizophagus irregularis</name>
    <dbReference type="NCBI Taxonomy" id="588596"/>
    <lineage>
        <taxon>Eukaryota</taxon>
        <taxon>Fungi</taxon>
        <taxon>Fungi incertae sedis</taxon>
        <taxon>Mucoromycota</taxon>
        <taxon>Glomeromycotina</taxon>
        <taxon>Glomeromycetes</taxon>
        <taxon>Glomerales</taxon>
        <taxon>Glomeraceae</taxon>
        <taxon>Rhizophagus</taxon>
    </lineage>
</organism>
<comment type="caution">
    <text evidence="2">The sequence shown here is derived from an EMBL/GenBank/DDBJ whole genome shotgun (WGS) entry which is preliminary data.</text>
</comment>
<dbReference type="Proteomes" id="UP000234323">
    <property type="component" value="Unassembled WGS sequence"/>
</dbReference>
<name>A0A2I1HLI5_9GLOM</name>
<dbReference type="VEuPathDB" id="FungiDB:RhiirA1_447224"/>
<feature type="region of interest" description="Disordered" evidence="1">
    <location>
        <begin position="364"/>
        <end position="393"/>
    </location>
</feature>
<evidence type="ECO:0000313" key="3">
    <source>
        <dbReference type="Proteomes" id="UP000234323"/>
    </source>
</evidence>
<sequence length="580" mass="66784">MATRKTIPKTQKPKTNNFVTILEQHLDKYNLSANSTLEQLREHAPELNAQLHDWTDRKSIKDLLVRGTKKRKAFSKEQIGVLVPDKRKEKLTIEERAKYCAKAGTALDIFAHHLELGPKNKDENEIVAAASRQSTFRVKLAEGGVDTATIDTFAKDPELIQESNKIQKERTDETMANSDGIPPHFSLARVRERLQNIDTSKIPNRENLADVIVMLSMRPSEVSSLQIIHYEPGSEDPPAWYKRGYTWYCIGYKKDKGKKDPRRFLSMEKDPERARELLIWIQEAIKARKLRDPVYDKNGKRNIGNVRSFNEFLKQKPYKSLPKDLRKTGGKHACRTHGGPKSTPQHLSNLTKIALRHYIGLDAGNNYSKGDTETEDSESDHNPESESESAENDEISDIINIYRMAMTKATPKARKPKTNNFKSILEQFSEKYNLSAKSSPKQLSKHNKELGASLQGWEARKCVKDLLTRRKYSKKKKESLVPDKRKEKFTIEKRAEYCAKTGNKWDIHRHSINLGPKNNDRKEVIASASRQYRFREELAKAGVNPEIINNYARDPALIQQSNKIQKERRQLRELFDENNR</sequence>
<evidence type="ECO:0000256" key="1">
    <source>
        <dbReference type="SAM" id="MobiDB-lite"/>
    </source>
</evidence>
<dbReference type="VEuPathDB" id="FungiDB:RhiirFUN_011370"/>